<keyword evidence="3" id="KW-1185">Reference proteome</keyword>
<evidence type="ECO:0000313" key="2">
    <source>
        <dbReference type="EMBL" id="KAJ8267781.1"/>
    </source>
</evidence>
<dbReference type="EMBL" id="JAFJMO010000009">
    <property type="protein sequence ID" value="KAJ8267781.1"/>
    <property type="molecule type" value="Genomic_DNA"/>
</dbReference>
<feature type="compositionally biased region" description="Low complexity" evidence="1">
    <location>
        <begin position="40"/>
        <end position="51"/>
    </location>
</feature>
<reference evidence="2" key="1">
    <citation type="journal article" date="2023" name="Science">
        <title>Genome structures resolve the early diversification of teleost fishes.</title>
        <authorList>
            <person name="Parey E."/>
            <person name="Louis A."/>
            <person name="Montfort J."/>
            <person name="Bouchez O."/>
            <person name="Roques C."/>
            <person name="Iampietro C."/>
            <person name="Lluch J."/>
            <person name="Castinel A."/>
            <person name="Donnadieu C."/>
            <person name="Desvignes T."/>
            <person name="Floi Bucao C."/>
            <person name="Jouanno E."/>
            <person name="Wen M."/>
            <person name="Mejri S."/>
            <person name="Dirks R."/>
            <person name="Jansen H."/>
            <person name="Henkel C."/>
            <person name="Chen W.J."/>
            <person name="Zahm M."/>
            <person name="Cabau C."/>
            <person name="Klopp C."/>
            <person name="Thompson A.W."/>
            <person name="Robinson-Rechavi M."/>
            <person name="Braasch I."/>
            <person name="Lecointre G."/>
            <person name="Bobe J."/>
            <person name="Postlethwait J.H."/>
            <person name="Berthelot C."/>
            <person name="Roest Crollius H."/>
            <person name="Guiguen Y."/>
        </authorList>
    </citation>
    <scope>NUCLEOTIDE SEQUENCE</scope>
    <source>
        <strain evidence="2">Concon-B</strain>
    </source>
</reference>
<name>A0A9Q1DDQ3_CONCO</name>
<feature type="non-terminal residue" evidence="2">
    <location>
        <position position="281"/>
    </location>
</feature>
<feature type="compositionally biased region" description="Polar residues" evidence="1">
    <location>
        <begin position="143"/>
        <end position="155"/>
    </location>
</feature>
<dbReference type="OrthoDB" id="8965098at2759"/>
<proteinExistence type="predicted"/>
<feature type="compositionally biased region" description="Basic and acidic residues" evidence="1">
    <location>
        <begin position="194"/>
        <end position="204"/>
    </location>
</feature>
<evidence type="ECO:0000313" key="3">
    <source>
        <dbReference type="Proteomes" id="UP001152803"/>
    </source>
</evidence>
<evidence type="ECO:0000256" key="1">
    <source>
        <dbReference type="SAM" id="MobiDB-lite"/>
    </source>
</evidence>
<protein>
    <submittedName>
        <fullName evidence="2">Uncharacterized protein</fullName>
    </submittedName>
</protein>
<sequence length="281" mass="30783">MLSQARPAVPPPQPCQSTSHQQGEVEPKSPELGSWRDDINMNTTTNPSTSSHQGYANSGPAESIRSRGIDQGQAATDQQKESNLPLQNHKPNIVHLASDPSSALDPNCNEPSLPCLCCNGYSPQDNNSTYNLNYINNNTVTFRQQAQQSHSSSDESCQEGAHQAQQNPKLMQLPHSAPSGEEVDKTEDEDEEETHNRKEVSREDYADEDDTLIPSCWDCPPSLLEFSLSSFTSSSSTSISGCSDLESDCPDAISLSCQDFPPEQFHTSRSFEDQPHASVLE</sequence>
<feature type="compositionally biased region" description="Polar residues" evidence="1">
    <location>
        <begin position="73"/>
        <end position="90"/>
    </location>
</feature>
<comment type="caution">
    <text evidence="2">The sequence shown here is derived from an EMBL/GenBank/DDBJ whole genome shotgun (WGS) entry which is preliminary data.</text>
</comment>
<organism evidence="2 3">
    <name type="scientific">Conger conger</name>
    <name type="common">Conger eel</name>
    <name type="synonym">Muraena conger</name>
    <dbReference type="NCBI Taxonomy" id="82655"/>
    <lineage>
        <taxon>Eukaryota</taxon>
        <taxon>Metazoa</taxon>
        <taxon>Chordata</taxon>
        <taxon>Craniata</taxon>
        <taxon>Vertebrata</taxon>
        <taxon>Euteleostomi</taxon>
        <taxon>Actinopterygii</taxon>
        <taxon>Neopterygii</taxon>
        <taxon>Teleostei</taxon>
        <taxon>Anguilliformes</taxon>
        <taxon>Congridae</taxon>
        <taxon>Conger</taxon>
    </lineage>
</organism>
<dbReference type="AlphaFoldDB" id="A0A9Q1DDQ3"/>
<feature type="region of interest" description="Disordered" evidence="1">
    <location>
        <begin position="143"/>
        <end position="207"/>
    </location>
</feature>
<dbReference type="Proteomes" id="UP001152803">
    <property type="component" value="Unassembled WGS sequence"/>
</dbReference>
<feature type="compositionally biased region" description="Basic and acidic residues" evidence="1">
    <location>
        <begin position="23"/>
        <end position="39"/>
    </location>
</feature>
<accession>A0A9Q1DDQ3</accession>
<feature type="compositionally biased region" description="Acidic residues" evidence="1">
    <location>
        <begin position="184"/>
        <end position="193"/>
    </location>
</feature>
<feature type="region of interest" description="Disordered" evidence="1">
    <location>
        <begin position="1"/>
        <end position="105"/>
    </location>
</feature>
<gene>
    <name evidence="2" type="ORF">COCON_G00129530</name>
</gene>